<dbReference type="OrthoDB" id="5392974at2759"/>
<reference evidence="3 4" key="1">
    <citation type="journal article" date="2016" name="Nat. Commun.">
        <title>Ectomycorrhizal ecology is imprinted in the genome of the dominant symbiotic fungus Cenococcum geophilum.</title>
        <authorList>
            <consortium name="DOE Joint Genome Institute"/>
            <person name="Peter M."/>
            <person name="Kohler A."/>
            <person name="Ohm R.A."/>
            <person name="Kuo A."/>
            <person name="Krutzmann J."/>
            <person name="Morin E."/>
            <person name="Arend M."/>
            <person name="Barry K.W."/>
            <person name="Binder M."/>
            <person name="Choi C."/>
            <person name="Clum A."/>
            <person name="Copeland A."/>
            <person name="Grisel N."/>
            <person name="Haridas S."/>
            <person name="Kipfer T."/>
            <person name="LaButti K."/>
            <person name="Lindquist E."/>
            <person name="Lipzen A."/>
            <person name="Maire R."/>
            <person name="Meier B."/>
            <person name="Mihaltcheva S."/>
            <person name="Molinier V."/>
            <person name="Murat C."/>
            <person name="Poggeler S."/>
            <person name="Quandt C.A."/>
            <person name="Sperisen C."/>
            <person name="Tritt A."/>
            <person name="Tisserant E."/>
            <person name="Crous P.W."/>
            <person name="Henrissat B."/>
            <person name="Nehls U."/>
            <person name="Egli S."/>
            <person name="Spatafora J.W."/>
            <person name="Grigoriev I.V."/>
            <person name="Martin F.M."/>
        </authorList>
    </citation>
    <scope>NUCLEOTIDE SEQUENCE [LARGE SCALE GENOMIC DNA]</scope>
    <source>
        <strain evidence="3 4">CBS 207.34</strain>
    </source>
</reference>
<feature type="transmembrane region" description="Helical" evidence="2">
    <location>
        <begin position="364"/>
        <end position="385"/>
    </location>
</feature>
<gene>
    <name evidence="3" type="ORF">AOQ84DRAFT_391397</name>
</gene>
<dbReference type="Gene3D" id="1.20.58.340">
    <property type="entry name" value="Magnesium transport protein CorA, transmembrane region"/>
    <property type="match status" value="1"/>
</dbReference>
<keyword evidence="2" id="KW-1133">Transmembrane helix</keyword>
<evidence type="ECO:0000256" key="2">
    <source>
        <dbReference type="SAM" id="Phobius"/>
    </source>
</evidence>
<evidence type="ECO:0000313" key="4">
    <source>
        <dbReference type="Proteomes" id="UP000250140"/>
    </source>
</evidence>
<dbReference type="AlphaFoldDB" id="A0A8E2ETM2"/>
<proteinExistence type="predicted"/>
<feature type="region of interest" description="Disordered" evidence="1">
    <location>
        <begin position="1"/>
        <end position="25"/>
    </location>
</feature>
<protein>
    <submittedName>
        <fullName evidence="3">Uncharacterized protein</fullName>
    </submittedName>
</protein>
<dbReference type="EMBL" id="KV750463">
    <property type="protein sequence ID" value="OCL04666.1"/>
    <property type="molecule type" value="Genomic_DNA"/>
</dbReference>
<evidence type="ECO:0000256" key="1">
    <source>
        <dbReference type="SAM" id="MobiDB-lite"/>
    </source>
</evidence>
<evidence type="ECO:0000313" key="3">
    <source>
        <dbReference type="EMBL" id="OCL04666.1"/>
    </source>
</evidence>
<organism evidence="3 4">
    <name type="scientific">Glonium stellatum</name>
    <dbReference type="NCBI Taxonomy" id="574774"/>
    <lineage>
        <taxon>Eukaryota</taxon>
        <taxon>Fungi</taxon>
        <taxon>Dikarya</taxon>
        <taxon>Ascomycota</taxon>
        <taxon>Pezizomycotina</taxon>
        <taxon>Dothideomycetes</taxon>
        <taxon>Pleosporomycetidae</taxon>
        <taxon>Gloniales</taxon>
        <taxon>Gloniaceae</taxon>
        <taxon>Glonium</taxon>
    </lineage>
</organism>
<keyword evidence="2" id="KW-0812">Transmembrane</keyword>
<name>A0A8E2ETM2_9PEZI</name>
<keyword evidence="4" id="KW-1185">Reference proteome</keyword>
<dbReference type="Proteomes" id="UP000250140">
    <property type="component" value="Unassembled WGS sequence"/>
</dbReference>
<sequence>MIPHHPEIEDDRFIWNPPDGHEGQSMERNSIDVLEAKGDNILKLWRNIFIYVKRPNANHKYVVIFINKNAKTQTLLDDAASAVQTVQLALRVFFFGKFPYGQNRRYGEIDLDLDKGMIQALQAAGFSNTILSEICSLETVWAKMGDIRFLCRDENRKLSSFEICYRYVCGWATGVSYIQFKRTRNLCTYFCVNYPRSAQSRLEKYLHNSPSLVHRGFFLDALAADESVKAWGTVIGSRREMLMYFEMRSPSDNMDTATEDLHRLSHDWHIVLQDMSDLSAQLRFLRDFYCKYMKVLEDSVTDWSRNVKSDTDESFDALESRCNIYYRWVLNYPLPPANQAESRANKQIAADTAKLAEQIQRDSTSMITIAAVTMLFLPGTFVSAILSTTFFEHRPDGLGVSSKWWILPTITLPLIVMVIGLWLGWQHIRIRKTRTGKNRRS</sequence>
<keyword evidence="2" id="KW-0472">Membrane</keyword>
<feature type="transmembrane region" description="Helical" evidence="2">
    <location>
        <begin position="405"/>
        <end position="425"/>
    </location>
</feature>
<accession>A0A8E2ETM2</accession>